<feature type="region of interest" description="Disordered" evidence="4">
    <location>
        <begin position="256"/>
        <end position="304"/>
    </location>
</feature>
<dbReference type="PROSITE" id="PS01359">
    <property type="entry name" value="ZF_PHD_1"/>
    <property type="match status" value="1"/>
</dbReference>
<dbReference type="GO" id="GO:0008270">
    <property type="term" value="F:zinc ion binding"/>
    <property type="evidence" value="ECO:0007669"/>
    <property type="project" value="UniProtKB-KW"/>
</dbReference>
<evidence type="ECO:0000256" key="2">
    <source>
        <dbReference type="ARBA" id="ARBA00022771"/>
    </source>
</evidence>
<dbReference type="GeneID" id="111442439"/>
<feature type="compositionally biased region" description="Basic and acidic residues" evidence="4">
    <location>
        <begin position="282"/>
        <end position="294"/>
    </location>
</feature>
<dbReference type="Gene3D" id="3.30.40.10">
    <property type="entry name" value="Zinc/RING finger domain, C3HC4 (zinc finger)"/>
    <property type="match status" value="1"/>
</dbReference>
<accession>A0A6J1FB82</accession>
<feature type="region of interest" description="Disordered" evidence="4">
    <location>
        <begin position="179"/>
        <end position="238"/>
    </location>
</feature>
<reference evidence="7" key="1">
    <citation type="submission" date="2025-08" db="UniProtKB">
        <authorList>
            <consortium name="RefSeq"/>
        </authorList>
    </citation>
    <scope>IDENTIFICATION</scope>
    <source>
        <tissue evidence="7">Young leaves</tissue>
    </source>
</reference>
<sequence length="790" mass="87580">MKNKTESASTSSLAWRWTIEALASIEEVKPSLLHDVIDNVSELLDGTRKNAGEMVALKCLEGLFGSLDYIGENVLPVQESKVMFDSSERCEDVVKRIYKETPKSSLRVAGPDLLKWDVRSFTDQKRASMRCTLHKLKDAILDGTHPCADFLMQKSGLTPINKRADIFLNNEDCIELSGRLDISSSGPRGQNEKGKGSPLLEDDRRISVVNPPSSSLLPSKRSGVDFTSEDEARQLPGCGDGYINVKKLKQHSAHTSFSGQEVASSHETEVLEDSSERSVPQNERDDTDRLDEHQITSVDDEPVEDVHFGSKKLHQDQSGISCYTMPASTQDDEMLEVVCVEKVKDGSELPFEPKTSNPSPAERNLHNTSPDNSKCDSGHDYHVNETNTMSPSGFMSKTVATNMEVGVYPDVKEKDLLSDSDGYHETIDIATRKKEFLSSQCMVDHDSFPLADSRVLAVCVKCNEGGQLLCCNISDCPLVVHAKCLSSSASMTDEGDFCCPFCLYSLAISEYLEAKKHVASVKKNVASFFRTALGHQSAFLQEVLQQNDVDPSQRGVVEDVAKICEDVELESKDNQVSLDGERVNEVVDHQSTTDTDTEQITELSKPLHIANSNHREKKASPSRVASDALLGEENGYELVDQECQGNTVAGVVDQKCRGNVAEQEDGQKDTEQHDIYEILHEGRGPVEPAATQNGLQYQTDDSEGKAARAIITEGEKSSDDGNDESIISRYSIRFRQKCHHTSPETHPLRRKKLPWTAEEEETLLLWDEKRRRLIPIGCSWGLLQPVKSLL</sequence>
<gene>
    <name evidence="7" type="primary">LOC111442439</name>
</gene>
<evidence type="ECO:0000256" key="3">
    <source>
        <dbReference type="ARBA" id="ARBA00022833"/>
    </source>
</evidence>
<dbReference type="AlphaFoldDB" id="A0A6J1FB82"/>
<name>A0A6J1FB82_CUCMO</name>
<dbReference type="Proteomes" id="UP000504609">
    <property type="component" value="Unplaced"/>
</dbReference>
<dbReference type="PANTHER" id="PTHR47863:SF4">
    <property type="entry name" value="RING_FYVE_PHD ZINC FINGER SUPERFAMILY PROTEIN"/>
    <property type="match status" value="1"/>
</dbReference>
<proteinExistence type="predicted"/>
<feature type="compositionally biased region" description="Basic and acidic residues" evidence="4">
    <location>
        <begin position="190"/>
        <end position="206"/>
    </location>
</feature>
<feature type="region of interest" description="Disordered" evidence="4">
    <location>
        <begin position="346"/>
        <end position="379"/>
    </location>
</feature>
<evidence type="ECO:0000259" key="5">
    <source>
        <dbReference type="SMART" id="SM00249"/>
    </source>
</evidence>
<dbReference type="SUPFAM" id="SSF57903">
    <property type="entry name" value="FYVE/PHD zinc finger"/>
    <property type="match status" value="1"/>
</dbReference>
<dbReference type="SMART" id="SM00249">
    <property type="entry name" value="PHD"/>
    <property type="match status" value="1"/>
</dbReference>
<keyword evidence="2" id="KW-0863">Zinc-finger</keyword>
<keyword evidence="1" id="KW-0479">Metal-binding</keyword>
<evidence type="ECO:0000256" key="1">
    <source>
        <dbReference type="ARBA" id="ARBA00022723"/>
    </source>
</evidence>
<dbReference type="KEGG" id="cmos:111442439"/>
<dbReference type="PANTHER" id="PTHR47863">
    <property type="entry name" value="RING/FYVE/PHD ZINC FINGER SUPERFAMILY PROTEIN"/>
    <property type="match status" value="1"/>
</dbReference>
<dbReference type="InterPro" id="IPR001965">
    <property type="entry name" value="Znf_PHD"/>
</dbReference>
<keyword evidence="6" id="KW-1185">Reference proteome</keyword>
<evidence type="ECO:0000313" key="7">
    <source>
        <dbReference type="RefSeq" id="XP_022935645.1"/>
    </source>
</evidence>
<dbReference type="RefSeq" id="XP_022935645.1">
    <property type="nucleotide sequence ID" value="XM_023079877.1"/>
</dbReference>
<dbReference type="InterPro" id="IPR013083">
    <property type="entry name" value="Znf_RING/FYVE/PHD"/>
</dbReference>
<keyword evidence="3" id="KW-0862">Zinc</keyword>
<evidence type="ECO:0000313" key="6">
    <source>
        <dbReference type="Proteomes" id="UP000504609"/>
    </source>
</evidence>
<feature type="domain" description="Zinc finger PHD-type" evidence="5">
    <location>
        <begin position="458"/>
        <end position="503"/>
    </location>
</feature>
<dbReference type="InterPro" id="IPR011011">
    <property type="entry name" value="Znf_FYVE_PHD"/>
</dbReference>
<dbReference type="InterPro" id="IPR019786">
    <property type="entry name" value="Zinc_finger_PHD-type_CS"/>
</dbReference>
<organism evidence="6 7">
    <name type="scientific">Cucurbita moschata</name>
    <name type="common">Winter crookneck squash</name>
    <name type="synonym">Cucurbita pepo var. moschata</name>
    <dbReference type="NCBI Taxonomy" id="3662"/>
    <lineage>
        <taxon>Eukaryota</taxon>
        <taxon>Viridiplantae</taxon>
        <taxon>Streptophyta</taxon>
        <taxon>Embryophyta</taxon>
        <taxon>Tracheophyta</taxon>
        <taxon>Spermatophyta</taxon>
        <taxon>Magnoliopsida</taxon>
        <taxon>eudicotyledons</taxon>
        <taxon>Gunneridae</taxon>
        <taxon>Pentapetalae</taxon>
        <taxon>rosids</taxon>
        <taxon>fabids</taxon>
        <taxon>Cucurbitales</taxon>
        <taxon>Cucurbitaceae</taxon>
        <taxon>Cucurbiteae</taxon>
        <taxon>Cucurbita</taxon>
    </lineage>
</organism>
<evidence type="ECO:0000256" key="4">
    <source>
        <dbReference type="SAM" id="MobiDB-lite"/>
    </source>
</evidence>
<protein>
    <submittedName>
        <fullName evidence="7">Uncharacterized protein LOC111442439</fullName>
    </submittedName>
</protein>